<evidence type="ECO:0000256" key="1">
    <source>
        <dbReference type="SAM" id="MobiDB-lite"/>
    </source>
</evidence>
<dbReference type="InterPro" id="IPR023849">
    <property type="entry name" value="TQXA_dom"/>
</dbReference>
<comment type="caution">
    <text evidence="5">The sequence shown here is derived from an EMBL/GenBank/DDBJ whole genome shotgun (WGS) entry which is preliminary data.</text>
</comment>
<dbReference type="Gene3D" id="1.10.150.480">
    <property type="match status" value="1"/>
</dbReference>
<accession>A0A3A9YQ38</accession>
<evidence type="ECO:0000313" key="5">
    <source>
        <dbReference type="EMBL" id="RKN37604.1"/>
    </source>
</evidence>
<keyword evidence="6" id="KW-1185">Reference proteome</keyword>
<evidence type="ECO:0000259" key="4">
    <source>
        <dbReference type="Pfam" id="PF08341"/>
    </source>
</evidence>
<keyword evidence="3" id="KW-0732">Signal</keyword>
<feature type="domain" description="Thioester" evidence="4">
    <location>
        <begin position="88"/>
        <end position="189"/>
    </location>
</feature>
<keyword evidence="2" id="KW-0472">Membrane</keyword>
<dbReference type="NCBIfam" id="TIGR01167">
    <property type="entry name" value="LPXTG_anchor"/>
    <property type="match status" value="1"/>
</dbReference>
<dbReference type="EMBL" id="RBAL01000023">
    <property type="protein sequence ID" value="RKN37604.1"/>
    <property type="molecule type" value="Genomic_DNA"/>
</dbReference>
<keyword evidence="2" id="KW-1133">Transmembrane helix</keyword>
<dbReference type="AlphaFoldDB" id="A0A3A9YQ38"/>
<feature type="region of interest" description="Disordered" evidence="1">
    <location>
        <begin position="400"/>
        <end position="436"/>
    </location>
</feature>
<feature type="compositionally biased region" description="Polar residues" evidence="1">
    <location>
        <begin position="406"/>
        <end position="415"/>
    </location>
</feature>
<feature type="signal peptide" evidence="3">
    <location>
        <begin position="1"/>
        <end position="28"/>
    </location>
</feature>
<proteinExistence type="predicted"/>
<evidence type="ECO:0000256" key="2">
    <source>
        <dbReference type="SAM" id="Phobius"/>
    </source>
</evidence>
<dbReference type="NCBIfam" id="TIGR03934">
    <property type="entry name" value="TQXA_dom"/>
    <property type="match status" value="1"/>
</dbReference>
<sequence length="470" mass="47025">MTLARRRAAARFAASALATGLFTAGAIAAAGSAAADENPQAPHDGGALATLGGLDIAAEVEYVAGGHHDSIPGGLFTMNVEDGGTIQTYCIDFNTSTAGNAHYKETGWDSSTLAGNPDAGKIQWILQNSFPVVSDLDQLAEESGAGHLTENTAAAATQAAIWHLSDGIEAEPADEDGAKLTEWLLDNAQDIEEPSPSLTLSPNAVSGQPGQTVGPVTVNTTAESVTVVPDAAAAEQGVTLVDADGNAIGEDTPVANGDEVYFSVPADAADGGASLTATATSSVPVGRAFTGVDQQTQTMILAGSSDVSVSSTATATWASAGHPSVAVDAEEVCDEGGVKVTATNNGDVPYTFELNGESKEVAPGGSESIVVPVEQGQEYDITVANAVEGAQPFEFTGVLDCGADTGTPTPAENQPSTDSTGGSGDDTDLAETGSGSNPVMITGIAVALLVVGGAGVFFIRRRGANAGAGE</sequence>
<keyword evidence="2" id="KW-0812">Transmembrane</keyword>
<dbReference type="NCBIfam" id="NF041528">
    <property type="entry name" value="strep_LAETG"/>
    <property type="match status" value="1"/>
</dbReference>
<dbReference type="RefSeq" id="WP_120684368.1">
    <property type="nucleotide sequence ID" value="NZ_RBAL01000023.1"/>
</dbReference>
<feature type="transmembrane region" description="Helical" evidence="2">
    <location>
        <begin position="439"/>
        <end position="459"/>
    </location>
</feature>
<feature type="chain" id="PRO_5039113524" evidence="3">
    <location>
        <begin position="29"/>
        <end position="470"/>
    </location>
</feature>
<name>A0A3A9YQ38_9ACTN</name>
<evidence type="ECO:0000313" key="6">
    <source>
        <dbReference type="Proteomes" id="UP000272474"/>
    </source>
</evidence>
<protein>
    <submittedName>
        <fullName evidence="5">TQXA domain-containing protein</fullName>
    </submittedName>
</protein>
<reference evidence="5 6" key="1">
    <citation type="journal article" date="2014" name="Int. J. Syst. Evol. Microbiol.">
        <title>Streptomyces hoynatensis sp. nov., isolated from deep marine sediment.</title>
        <authorList>
            <person name="Veyisoglu A."/>
            <person name="Sahin N."/>
        </authorList>
    </citation>
    <scope>NUCLEOTIDE SEQUENCE [LARGE SCALE GENOMIC DNA]</scope>
    <source>
        <strain evidence="5 6">KCTC 29097</strain>
    </source>
</reference>
<dbReference type="Pfam" id="PF08341">
    <property type="entry name" value="TED"/>
    <property type="match status" value="1"/>
</dbReference>
<dbReference type="InterPro" id="IPR013552">
    <property type="entry name" value="Thioester_dom"/>
</dbReference>
<dbReference type="OrthoDB" id="2676146at2"/>
<dbReference type="Proteomes" id="UP000272474">
    <property type="component" value="Unassembled WGS sequence"/>
</dbReference>
<evidence type="ECO:0000256" key="3">
    <source>
        <dbReference type="SAM" id="SignalP"/>
    </source>
</evidence>
<gene>
    <name evidence="5" type="ORF">D7294_27055</name>
</gene>
<organism evidence="5 6">
    <name type="scientific">Streptomyces hoynatensis</name>
    <dbReference type="NCBI Taxonomy" id="1141874"/>
    <lineage>
        <taxon>Bacteria</taxon>
        <taxon>Bacillati</taxon>
        <taxon>Actinomycetota</taxon>
        <taxon>Actinomycetes</taxon>
        <taxon>Kitasatosporales</taxon>
        <taxon>Streptomycetaceae</taxon>
        <taxon>Streptomyces</taxon>
    </lineage>
</organism>